<proteinExistence type="predicted"/>
<evidence type="ECO:0000259" key="1">
    <source>
        <dbReference type="Pfam" id="PF21906"/>
    </source>
</evidence>
<dbReference type="InterPro" id="IPR036390">
    <property type="entry name" value="WH_DNA-bd_sf"/>
</dbReference>
<dbReference type="InterPro" id="IPR036388">
    <property type="entry name" value="WH-like_DNA-bd_sf"/>
</dbReference>
<keyword evidence="3" id="KW-1185">Reference proteome</keyword>
<sequence>MDDKNKAIVDFSLKELRSNSSLTTAAFYLLPEKFTILQAVNLYEEIFGFSIDKSNFRRKIFQRGLLKASEEKEKNVSHRAAKYYTLNQDYEKYPYYEFLNIAGKDKNVRPK</sequence>
<dbReference type="EMBL" id="JBHUDZ010000022">
    <property type="protein sequence ID" value="MFD1606051.1"/>
    <property type="molecule type" value="Genomic_DNA"/>
</dbReference>
<dbReference type="Gene3D" id="1.10.10.10">
    <property type="entry name" value="Winged helix-like DNA-binding domain superfamily/Winged helix DNA-binding domain"/>
    <property type="match status" value="1"/>
</dbReference>
<dbReference type="Pfam" id="PF21906">
    <property type="entry name" value="WHD_NrtR"/>
    <property type="match status" value="1"/>
</dbReference>
<reference evidence="3" key="1">
    <citation type="journal article" date="2019" name="Int. J. Syst. Evol. Microbiol.">
        <title>The Global Catalogue of Microorganisms (GCM) 10K type strain sequencing project: providing services to taxonomists for standard genome sequencing and annotation.</title>
        <authorList>
            <consortium name="The Broad Institute Genomics Platform"/>
            <consortium name="The Broad Institute Genome Sequencing Center for Infectious Disease"/>
            <person name="Wu L."/>
            <person name="Ma J."/>
        </authorList>
    </citation>
    <scope>NUCLEOTIDE SEQUENCE [LARGE SCALE GENOMIC DNA]</scope>
    <source>
        <strain evidence="3">CCUG 70865</strain>
    </source>
</reference>
<dbReference type="InterPro" id="IPR054105">
    <property type="entry name" value="WHD_NrtR"/>
</dbReference>
<dbReference type="RefSeq" id="WP_379816597.1">
    <property type="nucleotide sequence ID" value="NZ_JBHUDZ010000022.1"/>
</dbReference>
<name>A0ABW4HL39_9FLAO</name>
<evidence type="ECO:0000313" key="3">
    <source>
        <dbReference type="Proteomes" id="UP001597138"/>
    </source>
</evidence>
<feature type="domain" description="NrtR DNA-binding winged helix" evidence="1">
    <location>
        <begin position="26"/>
        <end position="86"/>
    </location>
</feature>
<accession>A0ABW4HL39</accession>
<dbReference type="Proteomes" id="UP001597138">
    <property type="component" value="Unassembled WGS sequence"/>
</dbReference>
<gene>
    <name evidence="2" type="ORF">ACFSC2_25165</name>
</gene>
<protein>
    <recommendedName>
        <fullName evidence="1">NrtR DNA-binding winged helix domain-containing protein</fullName>
    </recommendedName>
</protein>
<evidence type="ECO:0000313" key="2">
    <source>
        <dbReference type="EMBL" id="MFD1606051.1"/>
    </source>
</evidence>
<dbReference type="SUPFAM" id="SSF46785">
    <property type="entry name" value="Winged helix' DNA-binding domain"/>
    <property type="match status" value="1"/>
</dbReference>
<organism evidence="2 3">
    <name type="scientific">Flavobacterium artemisiae</name>
    <dbReference type="NCBI Taxonomy" id="2126556"/>
    <lineage>
        <taxon>Bacteria</taxon>
        <taxon>Pseudomonadati</taxon>
        <taxon>Bacteroidota</taxon>
        <taxon>Flavobacteriia</taxon>
        <taxon>Flavobacteriales</taxon>
        <taxon>Flavobacteriaceae</taxon>
        <taxon>Flavobacterium</taxon>
    </lineage>
</organism>
<comment type="caution">
    <text evidence="2">The sequence shown here is derived from an EMBL/GenBank/DDBJ whole genome shotgun (WGS) entry which is preliminary data.</text>
</comment>